<name>A0ABT3WVE9_9BACL</name>
<organism evidence="2 3">
    <name type="scientific">Tumebacillus lacus</name>
    <dbReference type="NCBI Taxonomy" id="2995335"/>
    <lineage>
        <taxon>Bacteria</taxon>
        <taxon>Bacillati</taxon>
        <taxon>Bacillota</taxon>
        <taxon>Bacilli</taxon>
        <taxon>Bacillales</taxon>
        <taxon>Alicyclobacillaceae</taxon>
        <taxon>Tumebacillus</taxon>
    </lineage>
</organism>
<dbReference type="GO" id="GO:0004386">
    <property type="term" value="F:helicase activity"/>
    <property type="evidence" value="ECO:0007669"/>
    <property type="project" value="UniProtKB-KW"/>
</dbReference>
<keyword evidence="2" id="KW-0547">Nucleotide-binding</keyword>
<dbReference type="InterPro" id="IPR032830">
    <property type="entry name" value="XPB/Ssl2_N"/>
</dbReference>
<comment type="caution">
    <text evidence="2">The sequence shown here is derived from an EMBL/GenBank/DDBJ whole genome shotgun (WGS) entry which is preliminary data.</text>
</comment>
<reference evidence="2 3" key="1">
    <citation type="submission" date="2022-11" db="EMBL/GenBank/DDBJ databases">
        <title>Study of microbial diversity in lake waters.</title>
        <authorList>
            <person name="Zhang J."/>
        </authorList>
    </citation>
    <scope>NUCLEOTIDE SEQUENCE [LARGE SCALE GENOMIC DNA]</scope>
    <source>
        <strain evidence="2 3">DT12</strain>
    </source>
</reference>
<dbReference type="EMBL" id="JAPMLT010000001">
    <property type="protein sequence ID" value="MCX7568652.1"/>
    <property type="molecule type" value="Genomic_DNA"/>
</dbReference>
<protein>
    <submittedName>
        <fullName evidence="2">Helicase-associated domain-containing protein</fullName>
    </submittedName>
</protein>
<evidence type="ECO:0000313" key="3">
    <source>
        <dbReference type="Proteomes" id="UP001208017"/>
    </source>
</evidence>
<feature type="domain" description="Helicase XPB/Ssl2 N-terminal" evidence="1">
    <location>
        <begin position="381"/>
        <end position="461"/>
    </location>
</feature>
<evidence type="ECO:0000259" key="1">
    <source>
        <dbReference type="Pfam" id="PF13625"/>
    </source>
</evidence>
<keyword evidence="2" id="KW-0067">ATP-binding</keyword>
<evidence type="ECO:0000313" key="2">
    <source>
        <dbReference type="EMBL" id="MCX7568652.1"/>
    </source>
</evidence>
<keyword evidence="3" id="KW-1185">Reference proteome</keyword>
<accession>A0ABT3WVE9</accession>
<keyword evidence="2" id="KW-0347">Helicase</keyword>
<keyword evidence="2" id="KW-0378">Hydrolase</keyword>
<gene>
    <name evidence="2" type="ORF">OS242_01540</name>
</gene>
<dbReference type="Proteomes" id="UP001208017">
    <property type="component" value="Unassembled WGS sequence"/>
</dbReference>
<dbReference type="Pfam" id="PF13625">
    <property type="entry name" value="Helicase_C_3"/>
    <property type="match status" value="1"/>
</dbReference>
<dbReference type="RefSeq" id="WP_267149892.1">
    <property type="nucleotide sequence ID" value="NZ_JAPMLT010000001.1"/>
</dbReference>
<proteinExistence type="predicted"/>
<sequence>MRLAECLNSSDINTLRQIADAYNFECQKSSKNALMQEIIAHFNDRRFISKSFTGIREAVLREAVSQLMLDNRREFSREEVLAAVRRAGTDKEGDDLKWMNRLLAEGWLFQLHAKGGRQFYFVPEDLRKSIRTCLTESLKQRVQVADSQPIIYRDEGMALVRDTTVFLQFLAKYEVRITKDGTILKRQLGQILSLFEIKEEPLGKVSWRFGYGRRFHDYPDRFALIYDYCHARELIVETADGELLLHQKAQQWISREEKERAVDVFRYWRLLYRRPIPKLKHCIATLSQAAREDWVHVESMNALLAAYVNDYYFDKAPTVMEQRIYGMLVHQGLLAHGQLADGTAVVKVTALGRELLLEEKGELGGSPSQEKAEEQLPRMPLILQPNFDLLVPVEAFAQVERKLDELTDLIRVDTMRVHRLTKSSVRRALNSGWTGETVLQFLRDQTAGMVPGNVERMIEQWCQTEAI</sequence>